<accession>A0AAU2K076</accession>
<evidence type="ECO:0000313" key="1">
    <source>
        <dbReference type="EMBL" id="WTU77601.1"/>
    </source>
</evidence>
<dbReference type="EMBL" id="CP108264">
    <property type="protein sequence ID" value="WTU77601.1"/>
    <property type="molecule type" value="Genomic_DNA"/>
</dbReference>
<name>A0AAU2K076_9ACTN</name>
<gene>
    <name evidence="1" type="ORF">OG327_32100</name>
</gene>
<organism evidence="1">
    <name type="scientific">Streptomyces sp. NBC_00049</name>
    <dbReference type="NCBI Taxonomy" id="2903617"/>
    <lineage>
        <taxon>Bacteria</taxon>
        <taxon>Bacillati</taxon>
        <taxon>Actinomycetota</taxon>
        <taxon>Actinomycetes</taxon>
        <taxon>Kitasatosporales</taxon>
        <taxon>Streptomycetaceae</taxon>
        <taxon>Streptomyces</taxon>
    </lineage>
</organism>
<dbReference type="AlphaFoldDB" id="A0AAU2K076"/>
<sequence>MAAYEDVLAWPLIVGSDIVSAHRALALLGETPDRLELQTTCSAFDAVIVPAVLGSDLLVLADRRDQDPAPVPSLAYGTGEKVLLVAPGTAAPLIGVAGVRVESGPGGRIALPPSGGSRWDTWPWALDEPKPVTLSDGGCLMPLLRTAMASTLTS</sequence>
<proteinExistence type="predicted"/>
<protein>
    <submittedName>
        <fullName evidence="1">Uncharacterized protein</fullName>
    </submittedName>
</protein>
<reference evidence="1" key="1">
    <citation type="submission" date="2022-10" db="EMBL/GenBank/DDBJ databases">
        <title>The complete genomes of actinobacterial strains from the NBC collection.</title>
        <authorList>
            <person name="Joergensen T.S."/>
            <person name="Alvarez Arevalo M."/>
            <person name="Sterndorff E.B."/>
            <person name="Faurdal D."/>
            <person name="Vuksanovic O."/>
            <person name="Mourched A.-S."/>
            <person name="Charusanti P."/>
            <person name="Shaw S."/>
            <person name="Blin K."/>
            <person name="Weber T."/>
        </authorList>
    </citation>
    <scope>NUCLEOTIDE SEQUENCE</scope>
    <source>
        <strain evidence="1">NBC_00049</strain>
    </source>
</reference>